<evidence type="ECO:0000313" key="7">
    <source>
        <dbReference type="EMBL" id="MBB4247018.1"/>
    </source>
</evidence>
<dbReference type="Pfam" id="PF00672">
    <property type="entry name" value="HAMP"/>
    <property type="match status" value="1"/>
</dbReference>
<dbReference type="SMART" id="SM00091">
    <property type="entry name" value="PAS"/>
    <property type="match status" value="3"/>
</dbReference>
<dbReference type="SUPFAM" id="SSF55785">
    <property type="entry name" value="PYP-like sensor domain (PAS domain)"/>
    <property type="match status" value="4"/>
</dbReference>
<proteinExistence type="predicted"/>
<evidence type="ECO:0000259" key="6">
    <source>
        <dbReference type="PROSITE" id="PS50887"/>
    </source>
</evidence>
<keyword evidence="8" id="KW-1185">Reference proteome</keyword>
<reference evidence="7 8" key="1">
    <citation type="submission" date="2020-08" db="EMBL/GenBank/DDBJ databases">
        <title>Genome sequencing of Purple Non-Sulfur Bacteria from various extreme environments.</title>
        <authorList>
            <person name="Mayer M."/>
        </authorList>
    </citation>
    <scope>NUCLEOTIDE SEQUENCE [LARGE SCALE GENOMIC DNA]</scope>
    <source>
        <strain evidence="7 8">2761</strain>
    </source>
</reference>
<dbReference type="InterPro" id="IPR001633">
    <property type="entry name" value="EAL_dom"/>
</dbReference>
<dbReference type="SMART" id="SM00086">
    <property type="entry name" value="PAC"/>
    <property type="match status" value="2"/>
</dbReference>
<accession>A0A840G8I3</accession>
<dbReference type="Proteomes" id="UP000587070">
    <property type="component" value="Unassembled WGS sequence"/>
</dbReference>
<dbReference type="InterPro" id="IPR000014">
    <property type="entry name" value="PAS"/>
</dbReference>
<dbReference type="EMBL" id="JACIGE010000004">
    <property type="protein sequence ID" value="MBB4247018.1"/>
    <property type="molecule type" value="Genomic_DNA"/>
</dbReference>
<dbReference type="CDD" id="cd01949">
    <property type="entry name" value="GGDEF"/>
    <property type="match status" value="1"/>
</dbReference>
<dbReference type="SUPFAM" id="SSF141868">
    <property type="entry name" value="EAL domain-like"/>
    <property type="match status" value="1"/>
</dbReference>
<dbReference type="InterPro" id="IPR013656">
    <property type="entry name" value="PAS_4"/>
</dbReference>
<comment type="caution">
    <text evidence="7">The sequence shown here is derived from an EMBL/GenBank/DDBJ whole genome shotgun (WGS) entry which is preliminary data.</text>
</comment>
<dbReference type="InterPro" id="IPR043128">
    <property type="entry name" value="Rev_trsase/Diguanyl_cyclase"/>
</dbReference>
<dbReference type="Gene3D" id="6.10.340.10">
    <property type="match status" value="1"/>
</dbReference>
<dbReference type="Pfam" id="PF08448">
    <property type="entry name" value="PAS_4"/>
    <property type="match status" value="1"/>
</dbReference>
<dbReference type="Pfam" id="PF00563">
    <property type="entry name" value="EAL"/>
    <property type="match status" value="1"/>
</dbReference>
<evidence type="ECO:0000259" key="5">
    <source>
        <dbReference type="PROSITE" id="PS50885"/>
    </source>
</evidence>
<dbReference type="InterPro" id="IPR013655">
    <property type="entry name" value="PAS_fold_3"/>
</dbReference>
<keyword evidence="1" id="KW-0472">Membrane</keyword>
<feature type="domain" description="PAC" evidence="3">
    <location>
        <begin position="731"/>
        <end position="783"/>
    </location>
</feature>
<dbReference type="Gene3D" id="3.20.20.450">
    <property type="entry name" value="EAL domain"/>
    <property type="match status" value="1"/>
</dbReference>
<dbReference type="CDD" id="cd01948">
    <property type="entry name" value="EAL"/>
    <property type="match status" value="1"/>
</dbReference>
<dbReference type="PROSITE" id="PS50883">
    <property type="entry name" value="EAL"/>
    <property type="match status" value="1"/>
</dbReference>
<dbReference type="Gene3D" id="3.30.70.270">
    <property type="match status" value="1"/>
</dbReference>
<gene>
    <name evidence="7" type="ORF">GGD90_001384</name>
</gene>
<feature type="domain" description="PAS" evidence="2">
    <location>
        <begin position="658"/>
        <end position="729"/>
    </location>
</feature>
<dbReference type="NCBIfam" id="TIGR00229">
    <property type="entry name" value="sensory_box"/>
    <property type="match status" value="2"/>
</dbReference>
<feature type="domain" description="HAMP" evidence="5">
    <location>
        <begin position="335"/>
        <end position="388"/>
    </location>
</feature>
<dbReference type="NCBIfam" id="TIGR00254">
    <property type="entry name" value="GGDEF"/>
    <property type="match status" value="1"/>
</dbReference>
<feature type="domain" description="EAL" evidence="4">
    <location>
        <begin position="983"/>
        <end position="1228"/>
    </location>
</feature>
<feature type="transmembrane region" description="Helical" evidence="1">
    <location>
        <begin position="35"/>
        <end position="58"/>
    </location>
</feature>
<keyword evidence="1" id="KW-1133">Transmembrane helix</keyword>
<dbReference type="Pfam" id="PF00990">
    <property type="entry name" value="GGDEF"/>
    <property type="match status" value="1"/>
</dbReference>
<evidence type="ECO:0000259" key="2">
    <source>
        <dbReference type="PROSITE" id="PS50112"/>
    </source>
</evidence>
<evidence type="ECO:0000313" key="8">
    <source>
        <dbReference type="Proteomes" id="UP000587070"/>
    </source>
</evidence>
<dbReference type="PROSITE" id="PS50885">
    <property type="entry name" value="HAMP"/>
    <property type="match status" value="1"/>
</dbReference>
<keyword evidence="1" id="KW-0812">Transmembrane</keyword>
<dbReference type="InterPro" id="IPR035919">
    <property type="entry name" value="EAL_sf"/>
</dbReference>
<feature type="domain" description="GGDEF" evidence="6">
    <location>
        <begin position="815"/>
        <end position="974"/>
    </location>
</feature>
<dbReference type="InterPro" id="IPR000700">
    <property type="entry name" value="PAS-assoc_C"/>
</dbReference>
<dbReference type="InterPro" id="IPR052155">
    <property type="entry name" value="Biofilm_reg_signaling"/>
</dbReference>
<dbReference type="Pfam" id="PF13426">
    <property type="entry name" value="PAS_9"/>
    <property type="match status" value="1"/>
</dbReference>
<evidence type="ECO:0000259" key="3">
    <source>
        <dbReference type="PROSITE" id="PS50113"/>
    </source>
</evidence>
<dbReference type="InterPro" id="IPR001610">
    <property type="entry name" value="PAC"/>
</dbReference>
<dbReference type="SMART" id="SM00052">
    <property type="entry name" value="EAL"/>
    <property type="match status" value="1"/>
</dbReference>
<dbReference type="Pfam" id="PF08447">
    <property type="entry name" value="PAS_3"/>
    <property type="match status" value="1"/>
</dbReference>
<dbReference type="FunFam" id="3.30.450.20:FF:000099">
    <property type="entry name" value="Sensory box sensor histidine kinase"/>
    <property type="match status" value="1"/>
</dbReference>
<dbReference type="Gene3D" id="3.30.450.20">
    <property type="entry name" value="PAS domain"/>
    <property type="match status" value="4"/>
</dbReference>
<dbReference type="CDD" id="cd00130">
    <property type="entry name" value="PAS"/>
    <property type="match status" value="2"/>
</dbReference>
<name>A0A840G8I3_RHOTE</name>
<feature type="transmembrane region" description="Helical" evidence="1">
    <location>
        <begin position="315"/>
        <end position="334"/>
    </location>
</feature>
<dbReference type="InterPro" id="IPR000160">
    <property type="entry name" value="GGDEF_dom"/>
</dbReference>
<dbReference type="AlphaFoldDB" id="A0A840G8I3"/>
<protein>
    <submittedName>
        <fullName evidence="7">Diguanylate cyclase (GGDEF)-like protein/PAS domain S-box-containing protein</fullName>
    </submittedName>
</protein>
<dbReference type="PROSITE" id="PS50887">
    <property type="entry name" value="GGDEF"/>
    <property type="match status" value="1"/>
</dbReference>
<dbReference type="PANTHER" id="PTHR44757:SF2">
    <property type="entry name" value="BIOFILM ARCHITECTURE MAINTENANCE PROTEIN MBAA"/>
    <property type="match status" value="1"/>
</dbReference>
<dbReference type="SMART" id="SM00304">
    <property type="entry name" value="HAMP"/>
    <property type="match status" value="1"/>
</dbReference>
<evidence type="ECO:0000259" key="4">
    <source>
        <dbReference type="PROSITE" id="PS50883"/>
    </source>
</evidence>
<dbReference type="GO" id="GO:0007165">
    <property type="term" value="P:signal transduction"/>
    <property type="evidence" value="ECO:0007669"/>
    <property type="project" value="InterPro"/>
</dbReference>
<dbReference type="PANTHER" id="PTHR44757">
    <property type="entry name" value="DIGUANYLATE CYCLASE DGCP"/>
    <property type="match status" value="1"/>
</dbReference>
<evidence type="ECO:0000256" key="1">
    <source>
        <dbReference type="SAM" id="Phobius"/>
    </source>
</evidence>
<dbReference type="PROSITE" id="PS50113">
    <property type="entry name" value="PAC"/>
    <property type="match status" value="2"/>
</dbReference>
<feature type="domain" description="PAS" evidence="2">
    <location>
        <begin position="393"/>
        <end position="463"/>
    </location>
</feature>
<dbReference type="SUPFAM" id="SSF55073">
    <property type="entry name" value="Nucleotide cyclase"/>
    <property type="match status" value="1"/>
</dbReference>
<organism evidence="7 8">
    <name type="scientific">Rhodocyclus tenuis</name>
    <name type="common">Rhodospirillum tenue</name>
    <dbReference type="NCBI Taxonomy" id="1066"/>
    <lineage>
        <taxon>Bacteria</taxon>
        <taxon>Pseudomonadati</taxon>
        <taxon>Pseudomonadota</taxon>
        <taxon>Betaproteobacteria</taxon>
        <taxon>Rhodocyclales</taxon>
        <taxon>Rhodocyclaceae</taxon>
        <taxon>Rhodocyclus</taxon>
    </lineage>
</organism>
<dbReference type="InterPro" id="IPR003660">
    <property type="entry name" value="HAMP_dom"/>
</dbReference>
<dbReference type="PROSITE" id="PS50112">
    <property type="entry name" value="PAS"/>
    <property type="match status" value="2"/>
</dbReference>
<dbReference type="SUPFAM" id="SSF158472">
    <property type="entry name" value="HAMP domain-like"/>
    <property type="match status" value="1"/>
</dbReference>
<dbReference type="InterPro" id="IPR029787">
    <property type="entry name" value="Nucleotide_cyclase"/>
</dbReference>
<sequence length="1228" mass="133606">MSSSSIGPAQITASSGSAPAPVLGVRLQNSARARVTLIALAVLIFALWGSALFASHFLRQDIERMLATQQFSAVSFVAADLDRELNERQRALQAVAKRMSAPLLSRDAAANAQSVLEERIALRTMFNWGLFVVGRDATAIASVPAELGRTGGDYSSFADVRAVLDSGQPRITDPLTGKRTGQPVISIIVPIDDRQGKVIGALIGVTHLGLPNFFDDLTAHRYGEGGGYLVIAPKSAVFVAATDRSRVMQAIPPPGNNANHDRFMAGAEGSGVAINSQGVEELASARRLSAVNWLVVAVLPTAEAFVPVHEMQQRLFVIATLLTIVGALIAWLVLHYELAPLAAISRRLRAMSRGEVPRQALPIARNDEIGDLAASVNALIASIESVEGALRESEARFRELADAAPVLIWMAALDKRCDYFNRAWLEFTGRTFAQEFGNGWVEGVHPDDVERCFSTYESAFDARRRFTMEYRLHHHDGSYRWLLDNGAPRFDGAGNFVGYIGSCVDIDALKRAEQGLRASDSLNRSILDSFSECVCVLDADGTIIRVNDAWRRLADGPSLVGAAAPLFGDSLGADYFSLCPNGLLCASDAECEREAVTAIADVLAGRCQSARIEYVCSGRQHEAGHGENHWFELRVRRLDDREGAVIAHDEITSIKRADELQIAAAAFQTQEGIIITDAARQIIRVNDAFTRLTGYSAAEAIGQTPTLLKSGRHDQAFYREMYETLAASGFWQGEIWNRRKDGNIYPQWMTITAVFSAAGGISHYVGAFSDISERKQAEAQIHSLAFFDPLTGLPNRRLLRDRLAQALAASARHGRWSALMFLDLDHFKLLNDTRGHEIGDQLLSEVARRLDDGVREGDTVARLGGDEFIVMLEDLDSEPDRAANKAEAVAEKLRLSIAQPFLLRAPPRQSADAPSAAATLSAAVPEDIYHCTCSIGLTLFQGNEASIDDLLRHADVAMYQAKAASRNTVRFFDPQMQAALDARTRLEAGLRRAIAQGELRLHYQWQVNADGLPIGVEALARWQDPERGMVSPAEFIPLAEETGLIIPLGEWALREACRQLVVWSAAPAMRALCVSVNVSRRQFRQAGFADVVRRAVTGAGADPARLKLELTESVLDDVDAIAASMRDIGAIGVGFSLDDFGTGYSSLSCLRHLPLDQLKIDQSFVRGLGSDDDSAAIVRAVIALGQGLGLEVIAEGVETEAQYRLLVEYGCTAFQGYLFGRPQAAENF</sequence>
<dbReference type="GO" id="GO:0016020">
    <property type="term" value="C:membrane"/>
    <property type="evidence" value="ECO:0007669"/>
    <property type="project" value="InterPro"/>
</dbReference>
<feature type="domain" description="PAC" evidence="3">
    <location>
        <begin position="466"/>
        <end position="518"/>
    </location>
</feature>
<dbReference type="SMART" id="SM00267">
    <property type="entry name" value="GGDEF"/>
    <property type="match status" value="1"/>
</dbReference>
<dbReference type="OrthoDB" id="9813903at2"/>
<dbReference type="CDD" id="cd18774">
    <property type="entry name" value="PDC2_HK_sensor"/>
    <property type="match status" value="1"/>
</dbReference>
<dbReference type="RefSeq" id="WP_153115533.1">
    <property type="nucleotide sequence ID" value="NZ_JACIGE010000004.1"/>
</dbReference>
<dbReference type="InterPro" id="IPR035965">
    <property type="entry name" value="PAS-like_dom_sf"/>
</dbReference>
<dbReference type="CDD" id="cd12914">
    <property type="entry name" value="PDC1_DGC_like"/>
    <property type="match status" value="1"/>
</dbReference>
<dbReference type="CDD" id="cd06225">
    <property type="entry name" value="HAMP"/>
    <property type="match status" value="1"/>
</dbReference>